<sequence length="63" mass="6821">MTNIVVAFTILVILSLSVMRILSDKRKGKSCTGCAEGGSCSTKPIQDTGKHSIDKRIKIKQLT</sequence>
<dbReference type="AlphaFoldDB" id="A0A420EBB3"/>
<protein>
    <submittedName>
        <fullName evidence="1">FeoB-associated Cys-rich membrane protein</fullName>
    </submittedName>
</protein>
<evidence type="ECO:0000313" key="1">
    <source>
        <dbReference type="EMBL" id="RKF17989.1"/>
    </source>
</evidence>
<keyword evidence="2" id="KW-1185">Reference proteome</keyword>
<organism evidence="1 2">
    <name type="scientific">Alginatibacterium sediminis</name>
    <dbReference type="NCBI Taxonomy" id="2164068"/>
    <lineage>
        <taxon>Bacteria</taxon>
        <taxon>Pseudomonadati</taxon>
        <taxon>Pseudomonadota</taxon>
        <taxon>Gammaproteobacteria</taxon>
        <taxon>Alteromonadales</taxon>
        <taxon>Alteromonadaceae</taxon>
        <taxon>Alginatibacterium</taxon>
    </lineage>
</organism>
<gene>
    <name evidence="1" type="ORF">DBZ36_12135</name>
</gene>
<evidence type="ECO:0000313" key="2">
    <source>
        <dbReference type="Proteomes" id="UP000286482"/>
    </source>
</evidence>
<comment type="caution">
    <text evidence="1">The sequence shown here is derived from an EMBL/GenBank/DDBJ whole genome shotgun (WGS) entry which is preliminary data.</text>
</comment>
<accession>A0A420EBB3</accession>
<name>A0A420EBB3_9ALTE</name>
<dbReference type="RefSeq" id="WP_120355215.1">
    <property type="nucleotide sequence ID" value="NZ_RAQO01000006.1"/>
</dbReference>
<reference evidence="1 2" key="1">
    <citation type="submission" date="2018-09" db="EMBL/GenBank/DDBJ databases">
        <authorList>
            <person name="Wang Z."/>
        </authorList>
    </citation>
    <scope>NUCLEOTIDE SEQUENCE [LARGE SCALE GENOMIC DNA]</scope>
    <source>
        <strain evidence="1 2">ALS 81</strain>
    </source>
</reference>
<dbReference type="OrthoDB" id="7068640at2"/>
<dbReference type="EMBL" id="RAQO01000006">
    <property type="protein sequence ID" value="RKF17989.1"/>
    <property type="molecule type" value="Genomic_DNA"/>
</dbReference>
<proteinExistence type="predicted"/>
<dbReference type="Proteomes" id="UP000286482">
    <property type="component" value="Unassembled WGS sequence"/>
</dbReference>